<evidence type="ECO:0000256" key="4">
    <source>
        <dbReference type="ARBA" id="ARBA00022777"/>
    </source>
</evidence>
<keyword evidence="10" id="KW-1185">Reference proteome</keyword>
<keyword evidence="1" id="KW-0723">Serine/threonine-protein kinase</keyword>
<dbReference type="Pfam" id="PF07714">
    <property type="entry name" value="PK_Tyr_Ser-Thr"/>
    <property type="match status" value="1"/>
</dbReference>
<gene>
    <name evidence="9" type="ORF">DVH24_024648</name>
</gene>
<evidence type="ECO:0000256" key="2">
    <source>
        <dbReference type="ARBA" id="ARBA00022679"/>
    </source>
</evidence>
<dbReference type="InterPro" id="IPR000719">
    <property type="entry name" value="Prot_kinase_dom"/>
</dbReference>
<dbReference type="STRING" id="3750.A0A498JM44"/>
<dbReference type="Proteomes" id="UP000290289">
    <property type="component" value="Chromosome 7"/>
</dbReference>
<evidence type="ECO:0000256" key="7">
    <source>
        <dbReference type="SAM" id="MobiDB-lite"/>
    </source>
</evidence>
<dbReference type="AlphaFoldDB" id="A0A498JM44"/>
<sequence>MAIIFSRILNPHPLCPAPPGRATSGRFYFELLSPANTNGVLRCRFKGRRMVDRWVGGEEDDEQSSSSFSLFFWTICDKNPYKISEYRNEQLDNSKHFFLLLLFPPSIPLTVSVRRDSLLNELQNLNLYVVLVPTMRQFLHSPSPSPAASPQPQPHVSSRFPHPLAAASATTAFSLLLFLLVCFRKITRKRTAPESDSKPPHRYSYSVLRRATDSFSSTRRLGQGGSGSVFFGTIPHTHQDVAVKLMDSGSLQSEREFQNELLLASKLDSPLVVSVLGFSSDPKRRRMVLVYEFMRNGNLQDALLKRKCPELMEWRKRFSIAVDVAKGLRYLHGLDPPLIHGDVKPSNVLLDGGFAAKVADFGLARLKSENQVVIEIDDAPKKEELESNGGCDYGSVVEETESVMTSGFDDLNVGVDQSPEDLAKGPVSVSPETSVTPPSPVSPEGNLEEGGKQRVNRDWWWRQDSGVKDYVMEWIGNEIGADRPVGTTASGSSSEMVGKFEKKKKKKNTKKRLEWWVSMDEEKKAKNSNKERKRPAREWWKEEYCDELAKKKKKKDKKQSKGMSFDENDDNRWAHDEELYAESKKKIKKRSRSKSWGSVSSIDWWLDGMRHNASHDSGEIPMSGAMSSTPSMRGTVCYVAPEYGDGGDPSETWDVYSFGIFLLVLIAGRRPLEVTNSPLSEFQRANLLSWARHLARAGKLVDLVDKSIQFLDQEQAILCITVALVCLQKVPSRRPSMKEVVGMLTGELEPPKLPRELSISAKSRFPFKSHTNVR</sequence>
<dbReference type="InterPro" id="IPR017441">
    <property type="entry name" value="Protein_kinase_ATP_BS"/>
</dbReference>
<keyword evidence="2" id="KW-0808">Transferase</keyword>
<dbReference type="GO" id="GO:0005524">
    <property type="term" value="F:ATP binding"/>
    <property type="evidence" value="ECO:0007669"/>
    <property type="project" value="UniProtKB-UniRule"/>
</dbReference>
<dbReference type="PROSITE" id="PS00107">
    <property type="entry name" value="PROTEIN_KINASE_ATP"/>
    <property type="match status" value="1"/>
</dbReference>
<keyword evidence="3 6" id="KW-0547">Nucleotide-binding</keyword>
<feature type="region of interest" description="Disordered" evidence="7">
    <location>
        <begin position="414"/>
        <end position="453"/>
    </location>
</feature>
<feature type="domain" description="Protein kinase" evidence="8">
    <location>
        <begin position="215"/>
        <end position="753"/>
    </location>
</feature>
<dbReference type="PROSITE" id="PS00108">
    <property type="entry name" value="PROTEIN_KINASE_ST"/>
    <property type="match status" value="1"/>
</dbReference>
<evidence type="ECO:0000256" key="5">
    <source>
        <dbReference type="ARBA" id="ARBA00022840"/>
    </source>
</evidence>
<dbReference type="PANTHER" id="PTHR46821:SF7">
    <property type="entry name" value="PROTEIN KINASE SUPERFAMILY PROTEIN"/>
    <property type="match status" value="1"/>
</dbReference>
<dbReference type="SMART" id="SM00220">
    <property type="entry name" value="S_TKc"/>
    <property type="match status" value="1"/>
</dbReference>
<dbReference type="GO" id="GO:0004674">
    <property type="term" value="F:protein serine/threonine kinase activity"/>
    <property type="evidence" value="ECO:0007669"/>
    <property type="project" value="UniProtKB-KW"/>
</dbReference>
<dbReference type="InterPro" id="IPR044576">
    <property type="entry name" value="At4g25390-like"/>
</dbReference>
<name>A0A498JM44_MALDO</name>
<evidence type="ECO:0000256" key="3">
    <source>
        <dbReference type="ARBA" id="ARBA00022741"/>
    </source>
</evidence>
<evidence type="ECO:0000256" key="1">
    <source>
        <dbReference type="ARBA" id="ARBA00022527"/>
    </source>
</evidence>
<feature type="binding site" evidence="6">
    <location>
        <position position="244"/>
    </location>
    <ligand>
        <name>ATP</name>
        <dbReference type="ChEBI" id="CHEBI:30616"/>
    </ligand>
</feature>
<accession>A0A498JM44</accession>
<organism evidence="9 10">
    <name type="scientific">Malus domestica</name>
    <name type="common">Apple</name>
    <name type="synonym">Pyrus malus</name>
    <dbReference type="NCBI Taxonomy" id="3750"/>
    <lineage>
        <taxon>Eukaryota</taxon>
        <taxon>Viridiplantae</taxon>
        <taxon>Streptophyta</taxon>
        <taxon>Embryophyta</taxon>
        <taxon>Tracheophyta</taxon>
        <taxon>Spermatophyta</taxon>
        <taxon>Magnoliopsida</taxon>
        <taxon>eudicotyledons</taxon>
        <taxon>Gunneridae</taxon>
        <taxon>Pentapetalae</taxon>
        <taxon>rosids</taxon>
        <taxon>fabids</taxon>
        <taxon>Rosales</taxon>
        <taxon>Rosaceae</taxon>
        <taxon>Amygdaloideae</taxon>
        <taxon>Maleae</taxon>
        <taxon>Malus</taxon>
    </lineage>
</organism>
<comment type="caution">
    <text evidence="9">The sequence shown here is derived from an EMBL/GenBank/DDBJ whole genome shotgun (WGS) entry which is preliminary data.</text>
</comment>
<dbReference type="PANTHER" id="PTHR46821">
    <property type="entry name" value="OS07G0586332 PROTEIN"/>
    <property type="match status" value="1"/>
</dbReference>
<dbReference type="EMBL" id="RDQH01000333">
    <property type="protein sequence ID" value="RXH94964.1"/>
    <property type="molecule type" value="Genomic_DNA"/>
</dbReference>
<feature type="compositionally biased region" description="Low complexity" evidence="7">
    <location>
        <begin position="426"/>
        <end position="436"/>
    </location>
</feature>
<reference evidence="9 10" key="1">
    <citation type="submission" date="2018-10" db="EMBL/GenBank/DDBJ databases">
        <title>A high-quality apple genome assembly.</title>
        <authorList>
            <person name="Hu J."/>
        </authorList>
    </citation>
    <scope>NUCLEOTIDE SEQUENCE [LARGE SCALE GENOMIC DNA]</scope>
    <source>
        <strain evidence="10">cv. HFTH1</strain>
        <tissue evidence="9">Young leaf</tissue>
    </source>
</reference>
<evidence type="ECO:0000313" key="9">
    <source>
        <dbReference type="EMBL" id="RXH94964.1"/>
    </source>
</evidence>
<keyword evidence="4" id="KW-0418">Kinase</keyword>
<feature type="region of interest" description="Disordered" evidence="7">
    <location>
        <begin position="485"/>
        <end position="505"/>
    </location>
</feature>
<dbReference type="Gene3D" id="1.10.510.10">
    <property type="entry name" value="Transferase(Phosphotransferase) domain 1"/>
    <property type="match status" value="2"/>
</dbReference>
<evidence type="ECO:0000256" key="6">
    <source>
        <dbReference type="PROSITE-ProRule" id="PRU10141"/>
    </source>
</evidence>
<proteinExistence type="predicted"/>
<evidence type="ECO:0000313" key="10">
    <source>
        <dbReference type="Proteomes" id="UP000290289"/>
    </source>
</evidence>
<keyword evidence="5 6" id="KW-0067">ATP-binding</keyword>
<protein>
    <recommendedName>
        <fullName evidence="8">Protein kinase domain-containing protein</fullName>
    </recommendedName>
</protein>
<dbReference type="InterPro" id="IPR011009">
    <property type="entry name" value="Kinase-like_dom_sf"/>
</dbReference>
<dbReference type="PROSITE" id="PS50011">
    <property type="entry name" value="PROTEIN_KINASE_DOM"/>
    <property type="match status" value="1"/>
</dbReference>
<dbReference type="InterPro" id="IPR001245">
    <property type="entry name" value="Ser-Thr/Tyr_kinase_cat_dom"/>
</dbReference>
<evidence type="ECO:0000259" key="8">
    <source>
        <dbReference type="PROSITE" id="PS50011"/>
    </source>
</evidence>
<dbReference type="InterPro" id="IPR008271">
    <property type="entry name" value="Ser/Thr_kinase_AS"/>
</dbReference>
<dbReference type="SUPFAM" id="SSF56112">
    <property type="entry name" value="Protein kinase-like (PK-like)"/>
    <property type="match status" value="1"/>
</dbReference>